<dbReference type="Proteomes" id="UP000054097">
    <property type="component" value="Unassembled WGS sequence"/>
</dbReference>
<evidence type="ECO:0000313" key="2">
    <source>
        <dbReference type="EMBL" id="KIM23675.1"/>
    </source>
</evidence>
<dbReference type="EMBL" id="KN824333">
    <property type="protein sequence ID" value="KIM23675.1"/>
    <property type="molecule type" value="Genomic_DNA"/>
</dbReference>
<organism evidence="2 3">
    <name type="scientific">Serendipita vermifera MAFF 305830</name>
    <dbReference type="NCBI Taxonomy" id="933852"/>
    <lineage>
        <taxon>Eukaryota</taxon>
        <taxon>Fungi</taxon>
        <taxon>Dikarya</taxon>
        <taxon>Basidiomycota</taxon>
        <taxon>Agaricomycotina</taxon>
        <taxon>Agaricomycetes</taxon>
        <taxon>Sebacinales</taxon>
        <taxon>Serendipitaceae</taxon>
        <taxon>Serendipita</taxon>
    </lineage>
</organism>
<reference evidence="3" key="2">
    <citation type="submission" date="2015-01" db="EMBL/GenBank/DDBJ databases">
        <title>Evolutionary Origins and Diversification of the Mycorrhizal Mutualists.</title>
        <authorList>
            <consortium name="DOE Joint Genome Institute"/>
            <consortium name="Mycorrhizal Genomics Consortium"/>
            <person name="Kohler A."/>
            <person name="Kuo A."/>
            <person name="Nagy L.G."/>
            <person name="Floudas D."/>
            <person name="Copeland A."/>
            <person name="Barry K.W."/>
            <person name="Cichocki N."/>
            <person name="Veneault-Fourrey C."/>
            <person name="LaButti K."/>
            <person name="Lindquist E.A."/>
            <person name="Lipzen A."/>
            <person name="Lundell T."/>
            <person name="Morin E."/>
            <person name="Murat C."/>
            <person name="Riley R."/>
            <person name="Ohm R."/>
            <person name="Sun H."/>
            <person name="Tunlid A."/>
            <person name="Henrissat B."/>
            <person name="Grigoriev I.V."/>
            <person name="Hibbett D.S."/>
            <person name="Martin F."/>
        </authorList>
    </citation>
    <scope>NUCLEOTIDE SEQUENCE [LARGE SCALE GENOMIC DNA]</scope>
    <source>
        <strain evidence="3">MAFF 305830</strain>
    </source>
</reference>
<keyword evidence="3" id="KW-1185">Reference proteome</keyword>
<gene>
    <name evidence="2" type="ORF">M408DRAFT_250885</name>
</gene>
<keyword evidence="1" id="KW-0812">Transmembrane</keyword>
<evidence type="ECO:0000256" key="1">
    <source>
        <dbReference type="SAM" id="Phobius"/>
    </source>
</evidence>
<accession>A0A0C3AGB4</accession>
<protein>
    <submittedName>
        <fullName evidence="2">Uncharacterized protein</fullName>
    </submittedName>
</protein>
<dbReference type="HOGENOM" id="CLU_1836379_0_0_1"/>
<name>A0A0C3AGB4_SERVB</name>
<keyword evidence="1" id="KW-1133">Transmembrane helix</keyword>
<proteinExistence type="predicted"/>
<reference evidence="2 3" key="1">
    <citation type="submission" date="2014-04" db="EMBL/GenBank/DDBJ databases">
        <authorList>
            <consortium name="DOE Joint Genome Institute"/>
            <person name="Kuo A."/>
            <person name="Zuccaro A."/>
            <person name="Kohler A."/>
            <person name="Nagy L.G."/>
            <person name="Floudas D."/>
            <person name="Copeland A."/>
            <person name="Barry K.W."/>
            <person name="Cichocki N."/>
            <person name="Veneault-Fourrey C."/>
            <person name="LaButti K."/>
            <person name="Lindquist E.A."/>
            <person name="Lipzen A."/>
            <person name="Lundell T."/>
            <person name="Morin E."/>
            <person name="Murat C."/>
            <person name="Sun H."/>
            <person name="Tunlid A."/>
            <person name="Henrissat B."/>
            <person name="Grigoriev I.V."/>
            <person name="Hibbett D.S."/>
            <person name="Martin F."/>
            <person name="Nordberg H.P."/>
            <person name="Cantor M.N."/>
            <person name="Hua S.X."/>
        </authorList>
    </citation>
    <scope>NUCLEOTIDE SEQUENCE [LARGE SCALE GENOMIC DNA]</scope>
    <source>
        <strain evidence="2 3">MAFF 305830</strain>
    </source>
</reference>
<keyword evidence="1" id="KW-0472">Membrane</keyword>
<dbReference type="AlphaFoldDB" id="A0A0C3AGB4"/>
<evidence type="ECO:0000313" key="3">
    <source>
        <dbReference type="Proteomes" id="UP000054097"/>
    </source>
</evidence>
<feature type="transmembrane region" description="Helical" evidence="1">
    <location>
        <begin position="109"/>
        <end position="131"/>
    </location>
</feature>
<feature type="transmembrane region" description="Helical" evidence="1">
    <location>
        <begin position="21"/>
        <end position="43"/>
    </location>
</feature>
<sequence>MLSTPSRKVAPSPDFKFLCDYIPLVCLTWVSLCSILSMGLRTLDRSSSLSSSSILFLWYHTFTSPKSLFCSLSLFPTNLNPPQLLPTLYFDCNPSPRFSSLFLQLLVRAVLRCWFFCFSSVLCLIFAYVSLSHPPTCSHF</sequence>